<dbReference type="OrthoDB" id="5876830at2759"/>
<dbReference type="STRING" id="135651.G0PFE5"/>
<feature type="compositionally biased region" description="Acidic residues" evidence="1">
    <location>
        <begin position="93"/>
        <end position="102"/>
    </location>
</feature>
<name>G0PFE5_CAEBE</name>
<reference evidence="3" key="1">
    <citation type="submission" date="2011-07" db="EMBL/GenBank/DDBJ databases">
        <authorList>
            <consortium name="Caenorhabditis brenneri Sequencing and Analysis Consortium"/>
            <person name="Wilson R.K."/>
        </authorList>
    </citation>
    <scope>NUCLEOTIDE SEQUENCE [LARGE SCALE GENOMIC DNA]</scope>
    <source>
        <strain evidence="3">PB2801</strain>
    </source>
</reference>
<feature type="region of interest" description="Disordered" evidence="1">
    <location>
        <begin position="72"/>
        <end position="113"/>
    </location>
</feature>
<organism evidence="3">
    <name type="scientific">Caenorhabditis brenneri</name>
    <name type="common">Nematode worm</name>
    <dbReference type="NCBI Taxonomy" id="135651"/>
    <lineage>
        <taxon>Eukaryota</taxon>
        <taxon>Metazoa</taxon>
        <taxon>Ecdysozoa</taxon>
        <taxon>Nematoda</taxon>
        <taxon>Chromadorea</taxon>
        <taxon>Rhabditida</taxon>
        <taxon>Rhabditina</taxon>
        <taxon>Rhabditomorpha</taxon>
        <taxon>Rhabditoidea</taxon>
        <taxon>Rhabditidae</taxon>
        <taxon>Peloderinae</taxon>
        <taxon>Caenorhabditis</taxon>
    </lineage>
</organism>
<protein>
    <submittedName>
        <fullName evidence="2">Uncharacterized protein</fullName>
    </submittedName>
</protein>
<gene>
    <name evidence="2" type="ORF">CAEBREN_30802</name>
</gene>
<keyword evidence="3" id="KW-1185">Reference proteome</keyword>
<dbReference type="HOGENOM" id="CLU_970544_0_0_1"/>
<dbReference type="Proteomes" id="UP000008068">
    <property type="component" value="Unassembled WGS sequence"/>
</dbReference>
<evidence type="ECO:0000313" key="3">
    <source>
        <dbReference type="Proteomes" id="UP000008068"/>
    </source>
</evidence>
<feature type="compositionally biased region" description="Low complexity" evidence="1">
    <location>
        <begin position="103"/>
        <end position="112"/>
    </location>
</feature>
<dbReference type="AlphaFoldDB" id="G0PFE5"/>
<accession>G0PFE5</accession>
<sequence>MTEVLDDDALLNTDDARDVTSSDLDDDQIAVLLARDISDREENVETLKINGESSDNTNAVTEPIAQEVLLRPDADDEGFEKAPDAANQVEVLKDDDVEEIAESSEGSVGSSIVDEHVEDLLATDEQVEQNGESNEIVVTSDTDDNDVVEDFEDESEEVEEDSSGQGSSTRKRAGSSSSPKAPAHKRNRPERPFFEGRQKTIQIYVQVASLKAAGIHGKPTHINMLTPVNWGISKEWPCKTKSHKFRLQFHQQQTLPHNDRITIVVVAKDRSNGKIEISETTYLNLGG</sequence>
<evidence type="ECO:0000313" key="2">
    <source>
        <dbReference type="EMBL" id="EGT53765.1"/>
    </source>
</evidence>
<dbReference type="EMBL" id="GL380358">
    <property type="protein sequence ID" value="EGT53765.1"/>
    <property type="molecule type" value="Genomic_DNA"/>
</dbReference>
<dbReference type="eggNOG" id="ENOG502QR8W">
    <property type="taxonomic scope" value="Eukaryota"/>
</dbReference>
<evidence type="ECO:0000256" key="1">
    <source>
        <dbReference type="SAM" id="MobiDB-lite"/>
    </source>
</evidence>
<proteinExistence type="predicted"/>
<feature type="compositionally biased region" description="Acidic residues" evidence="1">
    <location>
        <begin position="141"/>
        <end position="162"/>
    </location>
</feature>
<dbReference type="InParanoid" id="G0PFE5"/>
<feature type="region of interest" description="Disordered" evidence="1">
    <location>
        <begin position="125"/>
        <end position="195"/>
    </location>
</feature>